<dbReference type="Gene3D" id="1.10.10.10">
    <property type="entry name" value="Winged helix-like DNA-binding domain superfamily/Winged helix DNA-binding domain"/>
    <property type="match status" value="1"/>
</dbReference>
<dbReference type="Gene3D" id="3.40.190.290">
    <property type="match status" value="1"/>
</dbReference>
<keyword evidence="2" id="KW-0805">Transcription regulation</keyword>
<dbReference type="PROSITE" id="PS50931">
    <property type="entry name" value="HTH_LYSR"/>
    <property type="match status" value="1"/>
</dbReference>
<keyword evidence="7" id="KW-1185">Reference proteome</keyword>
<evidence type="ECO:0000313" key="7">
    <source>
        <dbReference type="Proteomes" id="UP000324324"/>
    </source>
</evidence>
<dbReference type="EMBL" id="VWRN01000030">
    <property type="protein sequence ID" value="KAA6125136.1"/>
    <property type="molecule type" value="Genomic_DNA"/>
</dbReference>
<gene>
    <name evidence="6" type="ORF">F1599_10030</name>
</gene>
<evidence type="ECO:0000313" key="6">
    <source>
        <dbReference type="EMBL" id="KAA6125136.1"/>
    </source>
</evidence>
<dbReference type="AlphaFoldDB" id="A0A5M8AT43"/>
<evidence type="ECO:0000259" key="5">
    <source>
        <dbReference type="PROSITE" id="PS50931"/>
    </source>
</evidence>
<name>A0A5M8AT43_9BURK</name>
<keyword evidence="4" id="KW-0804">Transcription</keyword>
<comment type="caution">
    <text evidence="6">The sequence shown here is derived from an EMBL/GenBank/DDBJ whole genome shotgun (WGS) entry which is preliminary data.</text>
</comment>
<sequence length="325" mass="35770">MCLHPAEGSRPPAIPGTVMRRKLSFRHIETVHAIILTGSVTGAATRLHVTQPAISNVLRDAEERLGFLLFDRRGGRLVPTPGADMLFEEIEKSFIGLDAINAFCQRIEQDQRQRISIACTPAFGATVLPRLAATYARQYPDIFFSVHSRVAHHVAALIGSRKADIGFALEVPDIPGVDSELLAELPMLCYLPPGHRLARQAVVEPSQLLDEPMISLSRIEGIEDVVERLFEPCGAMPVPVAECPAAISACGMVAEGLGFMLFDGLPAQLFGASRLSVLPLSSSRRLSYRAYWLKSRTQELQPRALIELARDILLRMGTQEKRESR</sequence>
<dbReference type="PANTHER" id="PTHR30427">
    <property type="entry name" value="TRANSCRIPTIONAL ACTIVATOR PROTEIN LYSR"/>
    <property type="match status" value="1"/>
</dbReference>
<dbReference type="Pfam" id="PF03466">
    <property type="entry name" value="LysR_substrate"/>
    <property type="match status" value="1"/>
</dbReference>
<reference evidence="6 7" key="1">
    <citation type="submission" date="2019-09" db="EMBL/GenBank/DDBJ databases">
        <title>Isolation of a novel species in the genus Cupriavidus from patients with sepsis using whole genome sequencing.</title>
        <authorList>
            <person name="Kweon O.J."/>
            <person name="Lee M.-K."/>
        </authorList>
    </citation>
    <scope>NUCLEOTIDE SEQUENCE [LARGE SCALE GENOMIC DNA]</scope>
    <source>
        <strain evidence="6 7">MKL-01</strain>
    </source>
</reference>
<evidence type="ECO:0000256" key="1">
    <source>
        <dbReference type="ARBA" id="ARBA00009437"/>
    </source>
</evidence>
<dbReference type="InterPro" id="IPR036388">
    <property type="entry name" value="WH-like_DNA-bd_sf"/>
</dbReference>
<dbReference type="PANTHER" id="PTHR30427:SF1">
    <property type="entry name" value="TRANSCRIPTIONAL ACTIVATOR PROTEIN LYSR"/>
    <property type="match status" value="1"/>
</dbReference>
<feature type="domain" description="HTH lysR-type" evidence="5">
    <location>
        <begin position="23"/>
        <end position="80"/>
    </location>
</feature>
<evidence type="ECO:0000256" key="3">
    <source>
        <dbReference type="ARBA" id="ARBA00023125"/>
    </source>
</evidence>
<dbReference type="Proteomes" id="UP000324324">
    <property type="component" value="Unassembled WGS sequence"/>
</dbReference>
<organism evidence="6 7">
    <name type="scientific">Cupriavidus cauae</name>
    <dbReference type="NCBI Taxonomy" id="2608999"/>
    <lineage>
        <taxon>Bacteria</taxon>
        <taxon>Pseudomonadati</taxon>
        <taxon>Pseudomonadota</taxon>
        <taxon>Betaproteobacteria</taxon>
        <taxon>Burkholderiales</taxon>
        <taxon>Burkholderiaceae</taxon>
        <taxon>Cupriavidus</taxon>
    </lineage>
</organism>
<dbReference type="InterPro" id="IPR000847">
    <property type="entry name" value="LysR_HTH_N"/>
</dbReference>
<proteinExistence type="inferred from homology"/>
<dbReference type="InterPro" id="IPR005119">
    <property type="entry name" value="LysR_subst-bd"/>
</dbReference>
<dbReference type="GO" id="GO:0043565">
    <property type="term" value="F:sequence-specific DNA binding"/>
    <property type="evidence" value="ECO:0007669"/>
    <property type="project" value="TreeGrafter"/>
</dbReference>
<dbReference type="GO" id="GO:0010628">
    <property type="term" value="P:positive regulation of gene expression"/>
    <property type="evidence" value="ECO:0007669"/>
    <property type="project" value="TreeGrafter"/>
</dbReference>
<evidence type="ECO:0000256" key="2">
    <source>
        <dbReference type="ARBA" id="ARBA00023015"/>
    </source>
</evidence>
<keyword evidence="3" id="KW-0238">DNA-binding</keyword>
<comment type="similarity">
    <text evidence="1">Belongs to the LysR transcriptional regulatory family.</text>
</comment>
<protein>
    <submittedName>
        <fullName evidence="6">LysR family transcriptional regulator</fullName>
    </submittedName>
</protein>
<dbReference type="Pfam" id="PF00126">
    <property type="entry name" value="HTH_1"/>
    <property type="match status" value="1"/>
</dbReference>
<dbReference type="SUPFAM" id="SSF53850">
    <property type="entry name" value="Periplasmic binding protein-like II"/>
    <property type="match status" value="1"/>
</dbReference>
<dbReference type="InterPro" id="IPR036390">
    <property type="entry name" value="WH_DNA-bd_sf"/>
</dbReference>
<evidence type="ECO:0000256" key="4">
    <source>
        <dbReference type="ARBA" id="ARBA00023163"/>
    </source>
</evidence>
<accession>A0A5M8AT43</accession>
<dbReference type="SUPFAM" id="SSF46785">
    <property type="entry name" value="Winged helix' DNA-binding domain"/>
    <property type="match status" value="1"/>
</dbReference>
<dbReference type="GO" id="GO:0003700">
    <property type="term" value="F:DNA-binding transcription factor activity"/>
    <property type="evidence" value="ECO:0007669"/>
    <property type="project" value="InterPro"/>
</dbReference>
<dbReference type="PRINTS" id="PR00039">
    <property type="entry name" value="HTHLYSR"/>
</dbReference>